<evidence type="ECO:0000256" key="2">
    <source>
        <dbReference type="ARBA" id="ARBA00023231"/>
    </source>
</evidence>
<dbReference type="CDD" id="cd00853">
    <property type="entry name" value="NifX"/>
    <property type="match status" value="1"/>
</dbReference>
<proteinExistence type="inferred from homology"/>
<protein>
    <submittedName>
        <fullName evidence="4">Nitrogen fixation protein NifX</fullName>
    </submittedName>
</protein>
<keyword evidence="5" id="KW-1185">Reference proteome</keyword>
<dbReference type="InterPro" id="IPR013480">
    <property type="entry name" value="NifX"/>
</dbReference>
<dbReference type="PANTHER" id="PTHR33937:SF1">
    <property type="entry name" value="IRON-MOLIBDENUM COFACTOR PROCESSING PROTEIN"/>
    <property type="match status" value="1"/>
</dbReference>
<dbReference type="PANTHER" id="PTHR33937">
    <property type="entry name" value="IRON-MOLYBDENUM PROTEIN-RELATED-RELATED"/>
    <property type="match status" value="1"/>
</dbReference>
<keyword evidence="2" id="KW-0535">Nitrogen fixation</keyword>
<dbReference type="NCBIfam" id="TIGR02663">
    <property type="entry name" value="nifX"/>
    <property type="match status" value="1"/>
</dbReference>
<evidence type="ECO:0000313" key="5">
    <source>
        <dbReference type="Proteomes" id="UP001548590"/>
    </source>
</evidence>
<dbReference type="Gene3D" id="3.30.420.130">
    <property type="entry name" value="Dinitrogenase iron-molybdenum cofactor biosynthesis domain"/>
    <property type="match status" value="1"/>
</dbReference>
<organism evidence="4 5">
    <name type="scientific">Uliginosibacterium paludis</name>
    <dbReference type="NCBI Taxonomy" id="1615952"/>
    <lineage>
        <taxon>Bacteria</taxon>
        <taxon>Pseudomonadati</taxon>
        <taxon>Pseudomonadota</taxon>
        <taxon>Betaproteobacteria</taxon>
        <taxon>Rhodocyclales</taxon>
        <taxon>Zoogloeaceae</taxon>
        <taxon>Uliginosibacterium</taxon>
    </lineage>
</organism>
<evidence type="ECO:0000256" key="1">
    <source>
        <dbReference type="ARBA" id="ARBA00010285"/>
    </source>
</evidence>
<name>A0ABV2CLF9_9RHOO</name>
<dbReference type="InterPro" id="IPR051840">
    <property type="entry name" value="NifX/NifY_domain"/>
</dbReference>
<comment type="similarity">
    <text evidence="1">Belongs to the NifX/NifY family.</text>
</comment>
<reference evidence="4 5" key="1">
    <citation type="submission" date="2024-07" db="EMBL/GenBank/DDBJ databases">
        <title>Uliginosibacterium paludis KCTC:42655.</title>
        <authorList>
            <person name="Kim M.K."/>
        </authorList>
    </citation>
    <scope>NUCLEOTIDE SEQUENCE [LARGE SCALE GENOMIC DNA]</scope>
    <source>
        <strain evidence="4 5">KCTC 42655</strain>
    </source>
</reference>
<dbReference type="SUPFAM" id="SSF53146">
    <property type="entry name" value="Nitrogenase accessory factor-like"/>
    <property type="match status" value="1"/>
</dbReference>
<evidence type="ECO:0000313" key="4">
    <source>
        <dbReference type="EMBL" id="MET1488739.1"/>
    </source>
</evidence>
<dbReference type="InterPro" id="IPR003731">
    <property type="entry name" value="Di-Nase_FeMo-co_biosynth"/>
</dbReference>
<dbReference type="Proteomes" id="UP001548590">
    <property type="component" value="Unassembled WGS sequence"/>
</dbReference>
<dbReference type="Pfam" id="PF02579">
    <property type="entry name" value="Nitro_FeMo-Co"/>
    <property type="match status" value="1"/>
</dbReference>
<dbReference type="RefSeq" id="WP_345927122.1">
    <property type="nucleotide sequence ID" value="NZ_JBDIVF010000003.1"/>
</dbReference>
<sequence>MKVAFATQDKQRVDAHFGWAKHIAIYDVTKDGSTYLETFDFGGKLDEDGDEDKLAPKLDALKDVSIVYVAAIGGSAAARVVASKIHPIKVSGPEPIMDILEKLQDVLNGTPPPWLRKVMMKDQEREFDFEDEA</sequence>
<accession>A0ABV2CLF9</accession>
<evidence type="ECO:0000259" key="3">
    <source>
        <dbReference type="Pfam" id="PF02579"/>
    </source>
</evidence>
<feature type="domain" description="Dinitrogenase iron-molybdenum cofactor biosynthesis" evidence="3">
    <location>
        <begin position="10"/>
        <end position="104"/>
    </location>
</feature>
<comment type="caution">
    <text evidence="4">The sequence shown here is derived from an EMBL/GenBank/DDBJ whole genome shotgun (WGS) entry which is preliminary data.</text>
</comment>
<dbReference type="InterPro" id="IPR034169">
    <property type="entry name" value="NifX-like"/>
</dbReference>
<dbReference type="InterPro" id="IPR036105">
    <property type="entry name" value="DiNase_FeMo-co_biosyn_sf"/>
</dbReference>
<dbReference type="EMBL" id="JBEWLZ010000001">
    <property type="protein sequence ID" value="MET1488739.1"/>
    <property type="molecule type" value="Genomic_DNA"/>
</dbReference>
<gene>
    <name evidence="4" type="primary">nifX</name>
    <name evidence="4" type="ORF">ABVT11_02785</name>
</gene>